<evidence type="ECO:0000313" key="8">
    <source>
        <dbReference type="Proteomes" id="UP000054226"/>
    </source>
</evidence>
<feature type="transmembrane region" description="Helical" evidence="6">
    <location>
        <begin position="6"/>
        <end position="28"/>
    </location>
</feature>
<proteinExistence type="predicted"/>
<evidence type="ECO:0000313" key="7">
    <source>
        <dbReference type="EMBL" id="EME57730.1"/>
    </source>
</evidence>
<protein>
    <recommendedName>
        <fullName evidence="9">Amino acid transporter</fullName>
    </recommendedName>
</protein>
<comment type="caution">
    <text evidence="7">The sequence shown here is derived from an EMBL/GenBank/DDBJ whole genome shotgun (WGS) entry which is preliminary data.</text>
</comment>
<dbReference type="PANTHER" id="PTHR30086:SF20">
    <property type="entry name" value="ARGININE EXPORTER PROTEIN ARGO-RELATED"/>
    <property type="match status" value="1"/>
</dbReference>
<keyword evidence="8" id="KW-1185">Reference proteome</keyword>
<evidence type="ECO:0000256" key="5">
    <source>
        <dbReference type="ARBA" id="ARBA00023136"/>
    </source>
</evidence>
<keyword evidence="2" id="KW-1003">Cell membrane</keyword>
<evidence type="ECO:0000256" key="1">
    <source>
        <dbReference type="ARBA" id="ARBA00004651"/>
    </source>
</evidence>
<dbReference type="AlphaFoldDB" id="M2Y7Z9"/>
<feature type="transmembrane region" description="Helical" evidence="6">
    <location>
        <begin position="71"/>
        <end position="89"/>
    </location>
</feature>
<gene>
    <name evidence="7" type="ORF">H074_21107</name>
</gene>
<dbReference type="Pfam" id="PF01810">
    <property type="entry name" value="LysE"/>
    <property type="match status" value="1"/>
</dbReference>
<keyword evidence="3 6" id="KW-0812">Transmembrane</keyword>
<evidence type="ECO:0000256" key="2">
    <source>
        <dbReference type="ARBA" id="ARBA00022475"/>
    </source>
</evidence>
<name>M2Y7Z9_9PSEU</name>
<dbReference type="InterPro" id="IPR001123">
    <property type="entry name" value="LeuE-type"/>
</dbReference>
<dbReference type="Proteomes" id="UP000054226">
    <property type="component" value="Unassembled WGS sequence"/>
</dbReference>
<keyword evidence="5 6" id="KW-0472">Membrane</keyword>
<reference evidence="7 8" key="1">
    <citation type="journal article" date="2013" name="Genome Announc.">
        <title>Draft Genome Sequence of Amycolatopsis decaplanina Strain DSM 44594T.</title>
        <authorList>
            <person name="Kaur N."/>
            <person name="Kumar S."/>
            <person name="Bala M."/>
            <person name="Raghava G.P."/>
            <person name="Mayilraj S."/>
        </authorList>
    </citation>
    <scope>NUCLEOTIDE SEQUENCE [LARGE SCALE GENOMIC DNA]</scope>
    <source>
        <strain evidence="7 8">DSM 44594</strain>
    </source>
</reference>
<evidence type="ECO:0008006" key="9">
    <source>
        <dbReference type="Google" id="ProtNLM"/>
    </source>
</evidence>
<dbReference type="EMBL" id="AOHO01000058">
    <property type="protein sequence ID" value="EME57730.1"/>
    <property type="molecule type" value="Genomic_DNA"/>
</dbReference>
<sequence>MGDVLFSLGAGFGATMALIVAIGAQNAFVLRQGIRREAVLVVVLICIFSDAILVSLGVGGVGALVGTSPEALTIVALIGGAFLLCYGALAARRAFKPAALETGGPETGGSLRRIVLTTLAITWLNPHVYLDTLLLLGAIAAGHGSDRWAFGVGAVSASVLWFLALGFGARLLSGFFRKPSSWRVLDGLVAATMIGLGWRWWPAPDHDPTANHRDGRRTAGSPIGTRARGRVLLPCDPSQ</sequence>
<evidence type="ECO:0000256" key="4">
    <source>
        <dbReference type="ARBA" id="ARBA00022989"/>
    </source>
</evidence>
<dbReference type="PANTHER" id="PTHR30086">
    <property type="entry name" value="ARGININE EXPORTER PROTEIN ARGO"/>
    <property type="match status" value="1"/>
</dbReference>
<dbReference type="RefSeq" id="WP_007032070.1">
    <property type="nucleotide sequence ID" value="NZ_AOHO01000058.1"/>
</dbReference>
<evidence type="ECO:0000256" key="3">
    <source>
        <dbReference type="ARBA" id="ARBA00022692"/>
    </source>
</evidence>
<accession>M2Y7Z9</accession>
<dbReference type="GO" id="GO:0015171">
    <property type="term" value="F:amino acid transmembrane transporter activity"/>
    <property type="evidence" value="ECO:0007669"/>
    <property type="project" value="TreeGrafter"/>
</dbReference>
<feature type="transmembrane region" description="Helical" evidence="6">
    <location>
        <begin position="148"/>
        <end position="172"/>
    </location>
</feature>
<dbReference type="PATRIC" id="fig|1284240.4.peg.4282"/>
<organism evidence="7 8">
    <name type="scientific">Amycolatopsis decaplanina DSM 44594</name>
    <dbReference type="NCBI Taxonomy" id="1284240"/>
    <lineage>
        <taxon>Bacteria</taxon>
        <taxon>Bacillati</taxon>
        <taxon>Actinomycetota</taxon>
        <taxon>Actinomycetes</taxon>
        <taxon>Pseudonocardiales</taxon>
        <taxon>Pseudonocardiaceae</taxon>
        <taxon>Amycolatopsis</taxon>
    </lineage>
</organism>
<keyword evidence="4 6" id="KW-1133">Transmembrane helix</keyword>
<feature type="transmembrane region" description="Helical" evidence="6">
    <location>
        <begin position="40"/>
        <end position="65"/>
    </location>
</feature>
<comment type="subcellular location">
    <subcellularLocation>
        <location evidence="1">Cell membrane</location>
        <topology evidence="1">Multi-pass membrane protein</topology>
    </subcellularLocation>
</comment>
<evidence type="ECO:0000256" key="6">
    <source>
        <dbReference type="SAM" id="Phobius"/>
    </source>
</evidence>
<dbReference type="GO" id="GO:0005886">
    <property type="term" value="C:plasma membrane"/>
    <property type="evidence" value="ECO:0007669"/>
    <property type="project" value="UniProtKB-SubCell"/>
</dbReference>